<feature type="chain" id="PRO_5038100498" description="Superoxide dismutase [Cu-Zn]" evidence="3">
    <location>
        <begin position="23"/>
        <end position="174"/>
    </location>
</feature>
<feature type="domain" description="Superoxide dismutase copper/zinc binding" evidence="4">
    <location>
        <begin position="41"/>
        <end position="173"/>
    </location>
</feature>
<keyword evidence="6" id="KW-1185">Reference proteome</keyword>
<comment type="cofactor">
    <cofactor evidence="2">
        <name>Zn(2+)</name>
        <dbReference type="ChEBI" id="CHEBI:29105"/>
    </cofactor>
    <text evidence="2">Binds 1 zinc ion per subunit.</text>
</comment>
<keyword evidence="2" id="KW-0479">Metal-binding</keyword>
<accession>A0A917I6R7</accession>
<keyword evidence="2" id="KW-0186">Copper</keyword>
<evidence type="ECO:0000256" key="1">
    <source>
        <dbReference type="ARBA" id="ARBA00010457"/>
    </source>
</evidence>
<dbReference type="GO" id="GO:0005507">
    <property type="term" value="F:copper ion binding"/>
    <property type="evidence" value="ECO:0007669"/>
    <property type="project" value="InterPro"/>
</dbReference>
<evidence type="ECO:0000256" key="2">
    <source>
        <dbReference type="RuleBase" id="RU000393"/>
    </source>
</evidence>
<keyword evidence="3" id="KW-0732">Signal</keyword>
<dbReference type="InterPro" id="IPR036423">
    <property type="entry name" value="SOD-like_Cu/Zn_dom_sf"/>
</dbReference>
<dbReference type="PANTHER" id="PTHR10003">
    <property type="entry name" value="SUPEROXIDE DISMUTASE CU-ZN -RELATED"/>
    <property type="match status" value="1"/>
</dbReference>
<comment type="catalytic activity">
    <reaction evidence="2">
        <text>2 superoxide + 2 H(+) = H2O2 + O2</text>
        <dbReference type="Rhea" id="RHEA:20696"/>
        <dbReference type="ChEBI" id="CHEBI:15378"/>
        <dbReference type="ChEBI" id="CHEBI:15379"/>
        <dbReference type="ChEBI" id="CHEBI:16240"/>
        <dbReference type="ChEBI" id="CHEBI:18421"/>
        <dbReference type="EC" id="1.15.1.1"/>
    </reaction>
</comment>
<comment type="function">
    <text evidence="2">Destroys radicals which are normally produced within the cells and which are toxic to biological systems.</text>
</comment>
<organism evidence="5 6">
    <name type="scientific">Alsobacter metallidurans</name>
    <dbReference type="NCBI Taxonomy" id="340221"/>
    <lineage>
        <taxon>Bacteria</taxon>
        <taxon>Pseudomonadati</taxon>
        <taxon>Pseudomonadota</taxon>
        <taxon>Alphaproteobacteria</taxon>
        <taxon>Hyphomicrobiales</taxon>
        <taxon>Alsobacteraceae</taxon>
        <taxon>Alsobacter</taxon>
    </lineage>
</organism>
<sequence length="174" mass="17629">MKRLVLAVLASLPLTTGFVAGAAAQETAQADVVDNKGASIGSIQVRGSAAGVVIRVALKAGALPAGWHGSHLHAVGDCGDTEKFMNSKAHVNHDNKKHGLLNAEGPDNGDAPNLFAAADGSVNAEFFTPFVKLTGANGLKDADGSAFVIHASEDDHASQPIGNSGARLACAVIK</sequence>
<comment type="similarity">
    <text evidence="1 2">Belongs to the Cu-Zn superoxide dismutase family.</text>
</comment>
<dbReference type="Pfam" id="PF00080">
    <property type="entry name" value="Sod_Cu"/>
    <property type="match status" value="1"/>
</dbReference>
<dbReference type="InterPro" id="IPR001424">
    <property type="entry name" value="SOD_Cu_Zn_dom"/>
</dbReference>
<reference evidence="5" key="1">
    <citation type="journal article" date="2014" name="Int. J. Syst. Evol. Microbiol.">
        <title>Complete genome sequence of Corynebacterium casei LMG S-19264T (=DSM 44701T), isolated from a smear-ripened cheese.</title>
        <authorList>
            <consortium name="US DOE Joint Genome Institute (JGI-PGF)"/>
            <person name="Walter F."/>
            <person name="Albersmeier A."/>
            <person name="Kalinowski J."/>
            <person name="Ruckert C."/>
        </authorList>
    </citation>
    <scope>NUCLEOTIDE SEQUENCE</scope>
    <source>
        <strain evidence="5">CGMCC 1.12214</strain>
    </source>
</reference>
<comment type="cofactor">
    <cofactor evidence="2">
        <name>Cu cation</name>
        <dbReference type="ChEBI" id="CHEBI:23378"/>
    </cofactor>
    <text evidence="2">Binds 1 copper ion per subunit.</text>
</comment>
<dbReference type="InterPro" id="IPR018152">
    <property type="entry name" value="SOD_Cu/Zn_BS"/>
</dbReference>
<dbReference type="InterPro" id="IPR024134">
    <property type="entry name" value="SOD_Cu/Zn_/chaperone"/>
</dbReference>
<evidence type="ECO:0000313" key="5">
    <source>
        <dbReference type="EMBL" id="GGH15799.1"/>
    </source>
</evidence>
<protein>
    <recommendedName>
        <fullName evidence="2">Superoxide dismutase [Cu-Zn]</fullName>
        <ecNumber evidence="2">1.15.1.1</ecNumber>
    </recommendedName>
</protein>
<keyword evidence="2" id="KW-0862">Zinc</keyword>
<evidence type="ECO:0000256" key="3">
    <source>
        <dbReference type="SAM" id="SignalP"/>
    </source>
</evidence>
<dbReference type="SUPFAM" id="SSF49329">
    <property type="entry name" value="Cu,Zn superoxide dismutase-like"/>
    <property type="match status" value="1"/>
</dbReference>
<reference evidence="5" key="2">
    <citation type="submission" date="2020-09" db="EMBL/GenBank/DDBJ databases">
        <authorList>
            <person name="Sun Q."/>
            <person name="Zhou Y."/>
        </authorList>
    </citation>
    <scope>NUCLEOTIDE SEQUENCE</scope>
    <source>
        <strain evidence="5">CGMCC 1.12214</strain>
    </source>
</reference>
<evidence type="ECO:0000259" key="4">
    <source>
        <dbReference type="Pfam" id="PF00080"/>
    </source>
</evidence>
<feature type="signal peptide" evidence="3">
    <location>
        <begin position="1"/>
        <end position="22"/>
    </location>
</feature>
<gene>
    <name evidence="5" type="primary">sodC</name>
    <name evidence="5" type="ORF">GCM10007036_16010</name>
</gene>
<evidence type="ECO:0000313" key="6">
    <source>
        <dbReference type="Proteomes" id="UP000603912"/>
    </source>
</evidence>
<proteinExistence type="inferred from homology"/>
<dbReference type="AlphaFoldDB" id="A0A917I6R7"/>
<dbReference type="PROSITE" id="PS00332">
    <property type="entry name" value="SOD_CU_ZN_2"/>
    <property type="match status" value="1"/>
</dbReference>
<name>A0A917I6R7_9HYPH</name>
<dbReference type="EC" id="1.15.1.1" evidence="2"/>
<dbReference type="GO" id="GO:0004784">
    <property type="term" value="F:superoxide dismutase activity"/>
    <property type="evidence" value="ECO:0007669"/>
    <property type="project" value="UniProtKB-EC"/>
</dbReference>
<keyword evidence="2" id="KW-0560">Oxidoreductase</keyword>
<dbReference type="EMBL" id="BMES01000001">
    <property type="protein sequence ID" value="GGH15799.1"/>
    <property type="molecule type" value="Genomic_DNA"/>
</dbReference>
<comment type="caution">
    <text evidence="5">The sequence shown here is derived from an EMBL/GenBank/DDBJ whole genome shotgun (WGS) entry which is preliminary data.</text>
</comment>
<dbReference type="Proteomes" id="UP000603912">
    <property type="component" value="Unassembled WGS sequence"/>
</dbReference>
<dbReference type="RefSeq" id="WP_188517121.1">
    <property type="nucleotide sequence ID" value="NZ_BMES01000001.1"/>
</dbReference>
<dbReference type="Gene3D" id="2.60.40.200">
    <property type="entry name" value="Superoxide dismutase, copper/zinc binding domain"/>
    <property type="match status" value="1"/>
</dbReference>